<dbReference type="InterPro" id="IPR000281">
    <property type="entry name" value="HTH_RpiR"/>
</dbReference>
<name>A0A375GAD4_9BURK</name>
<dbReference type="Proteomes" id="UP000257139">
    <property type="component" value="Chromosome CBM2594_b"/>
</dbReference>
<dbReference type="PROSITE" id="PS51071">
    <property type="entry name" value="HTH_RPIR"/>
    <property type="match status" value="1"/>
</dbReference>
<dbReference type="GO" id="GO:0006096">
    <property type="term" value="P:glycolytic process"/>
    <property type="evidence" value="ECO:0007669"/>
    <property type="project" value="UniProtKB-KW"/>
</dbReference>
<dbReference type="AlphaFoldDB" id="A0A375GAD4"/>
<dbReference type="EMBL" id="LT978514">
    <property type="protein sequence ID" value="SPC23164.1"/>
    <property type="molecule type" value="Genomic_DNA"/>
</dbReference>
<dbReference type="PROSITE" id="PS51464">
    <property type="entry name" value="SIS"/>
    <property type="match status" value="1"/>
</dbReference>
<keyword evidence="3" id="KW-0324">Glycolysis</keyword>
<dbReference type="PANTHER" id="PTHR30514:SF1">
    <property type="entry name" value="HTH-TYPE TRANSCRIPTIONAL REGULATOR HEXR-RELATED"/>
    <property type="match status" value="1"/>
</dbReference>
<dbReference type="GO" id="GO:0003677">
    <property type="term" value="F:DNA binding"/>
    <property type="evidence" value="ECO:0007669"/>
    <property type="project" value="UniProtKB-KW"/>
</dbReference>
<proteinExistence type="predicted"/>
<organism evidence="5 6">
    <name type="scientific">Cupriavidus taiwanensis</name>
    <dbReference type="NCBI Taxonomy" id="164546"/>
    <lineage>
        <taxon>Bacteria</taxon>
        <taxon>Pseudomonadati</taxon>
        <taxon>Pseudomonadota</taxon>
        <taxon>Betaproteobacteria</taxon>
        <taxon>Burkholderiales</taxon>
        <taxon>Burkholderiaceae</taxon>
        <taxon>Cupriavidus</taxon>
    </lineage>
</organism>
<dbReference type="InterPro" id="IPR047640">
    <property type="entry name" value="RpiR-like"/>
</dbReference>
<dbReference type="Pfam" id="PF01418">
    <property type="entry name" value="HTH_6"/>
    <property type="match status" value="1"/>
</dbReference>
<reference evidence="5 6" key="1">
    <citation type="submission" date="2018-01" db="EMBL/GenBank/DDBJ databases">
        <authorList>
            <person name="Clerissi C."/>
        </authorList>
    </citation>
    <scope>NUCLEOTIDE SEQUENCE [LARGE SCALE GENOMIC DNA]</scope>
    <source>
        <strain evidence="5">Cupriavidus taiwanensis STM 6021</strain>
    </source>
</reference>
<dbReference type="Gene3D" id="1.10.10.10">
    <property type="entry name" value="Winged helix-like DNA-binding domain superfamily/Winged helix DNA-binding domain"/>
    <property type="match status" value="1"/>
</dbReference>
<keyword evidence="2" id="KW-0238">DNA-binding</keyword>
<evidence type="ECO:0000256" key="1">
    <source>
        <dbReference type="ARBA" id="ARBA00023015"/>
    </source>
</evidence>
<evidence type="ECO:0000256" key="3">
    <source>
        <dbReference type="ARBA" id="ARBA00023152"/>
    </source>
</evidence>
<keyword evidence="1" id="KW-0805">Transcription regulation</keyword>
<dbReference type="GO" id="GO:0003700">
    <property type="term" value="F:DNA-binding transcription factor activity"/>
    <property type="evidence" value="ECO:0007669"/>
    <property type="project" value="InterPro"/>
</dbReference>
<dbReference type="Gene3D" id="3.40.50.10490">
    <property type="entry name" value="Glucose-6-phosphate isomerase like protein, domain 1"/>
    <property type="match status" value="1"/>
</dbReference>
<dbReference type="PANTHER" id="PTHR30514">
    <property type="entry name" value="GLUCOKINASE"/>
    <property type="match status" value="1"/>
</dbReference>
<accession>A0A375GAD4</accession>
<evidence type="ECO:0000256" key="4">
    <source>
        <dbReference type="ARBA" id="ARBA00023163"/>
    </source>
</evidence>
<dbReference type="SUPFAM" id="SSF53697">
    <property type="entry name" value="SIS domain"/>
    <property type="match status" value="1"/>
</dbReference>
<dbReference type="InterPro" id="IPR009057">
    <property type="entry name" value="Homeodomain-like_sf"/>
</dbReference>
<sequence length="308" mass="32753">MTNPPQTMTAPFDILTRIAERGPALRLAEQKVAQVVLEDLAGAAAASINELARQAGVSEASVTRFAKAIGCRDVRDLKLRLAQAAAVGARFLQPGNAPAAESAPATLADSIHADILTALEANRGLLDTERIERAARLLLGARMVYAFGMGGGSSFLADETRHRLARLGLPVASYQDALLQKMVAATLGRDDVVLAFSASGRVPEMLASCDIAREYGARLVAVTALGSPLAARADVLLPVRTLETDFIFKPSASRYAMLMVLDVLATQCALLQPDQSKERLRRLKYVLDSHRGDSGPGKGPDSRQPLGD</sequence>
<dbReference type="SUPFAM" id="SSF46689">
    <property type="entry name" value="Homeodomain-like"/>
    <property type="match status" value="1"/>
</dbReference>
<gene>
    <name evidence="5" type="ORF">CBM2594_B50405</name>
</gene>
<keyword evidence="4" id="KW-0804">Transcription</keyword>
<evidence type="ECO:0000313" key="6">
    <source>
        <dbReference type="Proteomes" id="UP000257139"/>
    </source>
</evidence>
<dbReference type="GO" id="GO:0097367">
    <property type="term" value="F:carbohydrate derivative binding"/>
    <property type="evidence" value="ECO:0007669"/>
    <property type="project" value="InterPro"/>
</dbReference>
<dbReference type="InterPro" id="IPR001347">
    <property type="entry name" value="SIS_dom"/>
</dbReference>
<protein>
    <submittedName>
        <fullName evidence="5">Putative transcriptional regulator, RpiR family, phosphosugar-binding domain</fullName>
    </submittedName>
</protein>
<dbReference type="InterPro" id="IPR035472">
    <property type="entry name" value="RpiR-like_SIS"/>
</dbReference>
<evidence type="ECO:0000313" key="5">
    <source>
        <dbReference type="EMBL" id="SPC23164.1"/>
    </source>
</evidence>
<evidence type="ECO:0000256" key="2">
    <source>
        <dbReference type="ARBA" id="ARBA00023125"/>
    </source>
</evidence>
<dbReference type="InterPro" id="IPR036388">
    <property type="entry name" value="WH-like_DNA-bd_sf"/>
</dbReference>
<dbReference type="Pfam" id="PF01380">
    <property type="entry name" value="SIS"/>
    <property type="match status" value="1"/>
</dbReference>
<dbReference type="InterPro" id="IPR046348">
    <property type="entry name" value="SIS_dom_sf"/>
</dbReference>
<dbReference type="CDD" id="cd05013">
    <property type="entry name" value="SIS_RpiR"/>
    <property type="match status" value="1"/>
</dbReference>